<evidence type="ECO:0000313" key="3">
    <source>
        <dbReference type="EMBL" id="GMF34999.1"/>
    </source>
</evidence>
<dbReference type="GO" id="GO:0003676">
    <property type="term" value="F:nucleic acid binding"/>
    <property type="evidence" value="ECO:0007669"/>
    <property type="project" value="InterPro"/>
</dbReference>
<dbReference type="AlphaFoldDB" id="A0A9W6XB25"/>
<keyword evidence="4" id="KW-1185">Reference proteome</keyword>
<evidence type="ECO:0000256" key="1">
    <source>
        <dbReference type="ARBA" id="ARBA00007692"/>
    </source>
</evidence>
<accession>A0A9W6XB25</accession>
<dbReference type="SMART" id="SM00733">
    <property type="entry name" value="Mterf"/>
    <property type="match status" value="4"/>
</dbReference>
<dbReference type="Gene3D" id="1.25.70.10">
    <property type="entry name" value="Transcription termination factor 3, mitochondrial"/>
    <property type="match status" value="1"/>
</dbReference>
<proteinExistence type="inferred from homology"/>
<gene>
    <name evidence="3" type="ORF">Pfra01_000915000</name>
</gene>
<evidence type="ECO:0000313" key="4">
    <source>
        <dbReference type="Proteomes" id="UP001165121"/>
    </source>
</evidence>
<name>A0A9W6XB25_9STRA</name>
<comment type="similarity">
    <text evidence="1">Belongs to the mTERF family.</text>
</comment>
<dbReference type="EMBL" id="BSXT01000843">
    <property type="protein sequence ID" value="GMF34999.1"/>
    <property type="molecule type" value="Genomic_DNA"/>
</dbReference>
<dbReference type="InterPro" id="IPR003690">
    <property type="entry name" value="MTERF"/>
</dbReference>
<keyword evidence="2" id="KW-0809">Transit peptide</keyword>
<dbReference type="OrthoDB" id="154809at2759"/>
<dbReference type="Pfam" id="PF02536">
    <property type="entry name" value="mTERF"/>
    <property type="match status" value="1"/>
</dbReference>
<organism evidence="3 4">
    <name type="scientific">Phytophthora fragariaefolia</name>
    <dbReference type="NCBI Taxonomy" id="1490495"/>
    <lineage>
        <taxon>Eukaryota</taxon>
        <taxon>Sar</taxon>
        <taxon>Stramenopiles</taxon>
        <taxon>Oomycota</taxon>
        <taxon>Peronosporomycetes</taxon>
        <taxon>Peronosporales</taxon>
        <taxon>Peronosporaceae</taxon>
        <taxon>Phytophthora</taxon>
    </lineage>
</organism>
<dbReference type="Proteomes" id="UP001165121">
    <property type="component" value="Unassembled WGS sequence"/>
</dbReference>
<sequence length="167" mass="19382">MMAPQIFTFSVEKLRTNSNYLVELGITREKLPCIIARVPQCLGLTSARVKESITALDKMFGAGAGVRAFTWNCRIVMYNIDSMRESYHYLLSLGFTKERLAKNTRFITRNVDRFLRPRVEFLAEQNHNILDEVSWILKPNVAFIEKYPEYEAYLADYKTKNMSISHA</sequence>
<evidence type="ECO:0000256" key="2">
    <source>
        <dbReference type="ARBA" id="ARBA00022946"/>
    </source>
</evidence>
<comment type="caution">
    <text evidence="3">The sequence shown here is derived from an EMBL/GenBank/DDBJ whole genome shotgun (WGS) entry which is preliminary data.</text>
</comment>
<reference evidence="3" key="1">
    <citation type="submission" date="2023-04" db="EMBL/GenBank/DDBJ databases">
        <title>Phytophthora fragariaefolia NBRC 109709.</title>
        <authorList>
            <person name="Ichikawa N."/>
            <person name="Sato H."/>
            <person name="Tonouchi N."/>
        </authorList>
    </citation>
    <scope>NUCLEOTIDE SEQUENCE</scope>
    <source>
        <strain evidence="3">NBRC 109709</strain>
    </source>
</reference>
<dbReference type="InterPro" id="IPR038538">
    <property type="entry name" value="MTERF_sf"/>
</dbReference>
<protein>
    <submittedName>
        <fullName evidence="3">Unnamed protein product</fullName>
    </submittedName>
</protein>